<evidence type="ECO:0000256" key="1">
    <source>
        <dbReference type="ARBA" id="ARBA00022801"/>
    </source>
</evidence>
<evidence type="ECO:0000256" key="5">
    <source>
        <dbReference type="ARBA" id="ARBA00038894"/>
    </source>
</evidence>
<dbReference type="SUPFAM" id="SSF54637">
    <property type="entry name" value="Thioesterase/thiol ester dehydrase-isomerase"/>
    <property type="match status" value="1"/>
</dbReference>
<gene>
    <name evidence="9" type="ORF">J3U87_03915</name>
</gene>
<dbReference type="PANTHER" id="PTHR43240:SF20">
    <property type="entry name" value="MEDIUM_LONG-CHAIN ACYL-COA THIOESTERASE YIGI"/>
    <property type="match status" value="1"/>
</dbReference>
<dbReference type="KEGG" id="scor:J3U87_03915"/>
<dbReference type="PANTHER" id="PTHR43240">
    <property type="entry name" value="1,4-DIHYDROXY-2-NAPHTHOYL-COA THIOESTERASE 1"/>
    <property type="match status" value="1"/>
</dbReference>
<evidence type="ECO:0000313" key="10">
    <source>
        <dbReference type="Proteomes" id="UP000663929"/>
    </source>
</evidence>
<comment type="similarity">
    <text evidence="4">Belongs to the YigI thioesterase family.</text>
</comment>
<keyword evidence="1" id="KW-0378">Hydrolase</keyword>
<dbReference type="NCBIfam" id="NF008675">
    <property type="entry name" value="PRK11688.1"/>
    <property type="match status" value="1"/>
</dbReference>
<proteinExistence type="inferred from homology"/>
<dbReference type="InterPro" id="IPR006683">
    <property type="entry name" value="Thioestr_dom"/>
</dbReference>
<evidence type="ECO:0000256" key="7">
    <source>
        <dbReference type="ARBA" id="ARBA00048062"/>
    </source>
</evidence>
<feature type="domain" description="Thioesterase" evidence="8">
    <location>
        <begin position="50"/>
        <end position="139"/>
    </location>
</feature>
<evidence type="ECO:0000256" key="4">
    <source>
        <dbReference type="ARBA" id="ARBA00038381"/>
    </source>
</evidence>
<protein>
    <recommendedName>
        <fullName evidence="6">Medium/long-chain acyl-CoA thioesterase YigI</fullName>
        <ecNumber evidence="5">3.1.2.20</ecNumber>
    </recommendedName>
</protein>
<organism evidence="9 10">
    <name type="scientific">Sulfidibacter corallicola</name>
    <dbReference type="NCBI Taxonomy" id="2818388"/>
    <lineage>
        <taxon>Bacteria</taxon>
        <taxon>Pseudomonadati</taxon>
        <taxon>Acidobacteriota</taxon>
        <taxon>Holophagae</taxon>
        <taxon>Acanthopleuribacterales</taxon>
        <taxon>Acanthopleuribacteraceae</taxon>
        <taxon>Sulfidibacter</taxon>
    </lineage>
</organism>
<keyword evidence="10" id="KW-1185">Reference proteome</keyword>
<reference evidence="9" key="1">
    <citation type="submission" date="2021-03" db="EMBL/GenBank/DDBJ databases">
        <title>Acanthopleuribacteraceae sp. M133.</title>
        <authorList>
            <person name="Wang G."/>
        </authorList>
    </citation>
    <scope>NUCLEOTIDE SEQUENCE</scope>
    <source>
        <strain evidence="9">M133</strain>
    </source>
</reference>
<dbReference type="InterPro" id="IPR003736">
    <property type="entry name" value="PAAI_dom"/>
</dbReference>
<dbReference type="EMBL" id="CP071793">
    <property type="protein sequence ID" value="QTD51594.1"/>
    <property type="molecule type" value="Genomic_DNA"/>
</dbReference>
<comment type="catalytic activity">
    <reaction evidence="7">
        <text>a medium-chain fatty acyl-CoA + H2O = a medium-chain fatty acid + CoA + H(+)</text>
        <dbReference type="Rhea" id="RHEA:68184"/>
        <dbReference type="ChEBI" id="CHEBI:15377"/>
        <dbReference type="ChEBI" id="CHEBI:15378"/>
        <dbReference type="ChEBI" id="CHEBI:57287"/>
        <dbReference type="ChEBI" id="CHEBI:59558"/>
        <dbReference type="ChEBI" id="CHEBI:90546"/>
    </reaction>
</comment>
<evidence type="ECO:0000313" key="9">
    <source>
        <dbReference type="EMBL" id="QTD51594.1"/>
    </source>
</evidence>
<dbReference type="Proteomes" id="UP000663929">
    <property type="component" value="Chromosome"/>
</dbReference>
<dbReference type="Gene3D" id="3.10.129.10">
    <property type="entry name" value="Hotdog Thioesterase"/>
    <property type="match status" value="1"/>
</dbReference>
<dbReference type="InterPro" id="IPR029069">
    <property type="entry name" value="HotDog_dom_sf"/>
</dbReference>
<evidence type="ECO:0000259" key="8">
    <source>
        <dbReference type="Pfam" id="PF03061"/>
    </source>
</evidence>
<evidence type="ECO:0000256" key="6">
    <source>
        <dbReference type="ARBA" id="ARBA00040062"/>
    </source>
</evidence>
<comment type="catalytic activity">
    <reaction evidence="3">
        <text>a long-chain fatty acyl-CoA + H2O = a long-chain fatty acid + CoA + H(+)</text>
        <dbReference type="Rhea" id="RHEA:67680"/>
        <dbReference type="ChEBI" id="CHEBI:15377"/>
        <dbReference type="ChEBI" id="CHEBI:15378"/>
        <dbReference type="ChEBI" id="CHEBI:57287"/>
        <dbReference type="ChEBI" id="CHEBI:57560"/>
        <dbReference type="ChEBI" id="CHEBI:83139"/>
    </reaction>
</comment>
<dbReference type="CDD" id="cd03443">
    <property type="entry name" value="PaaI_thioesterase"/>
    <property type="match status" value="1"/>
</dbReference>
<evidence type="ECO:0000256" key="3">
    <source>
        <dbReference type="ARBA" id="ARBA00036002"/>
    </source>
</evidence>
<accession>A0A8A4TQX7</accession>
<dbReference type="Pfam" id="PF03061">
    <property type="entry name" value="4HBT"/>
    <property type="match status" value="1"/>
</dbReference>
<comment type="catalytic activity">
    <reaction evidence="2">
        <text>a fatty acyl-CoA + H2O = a fatty acid + CoA + H(+)</text>
        <dbReference type="Rhea" id="RHEA:16781"/>
        <dbReference type="ChEBI" id="CHEBI:15377"/>
        <dbReference type="ChEBI" id="CHEBI:15378"/>
        <dbReference type="ChEBI" id="CHEBI:28868"/>
        <dbReference type="ChEBI" id="CHEBI:57287"/>
        <dbReference type="ChEBI" id="CHEBI:77636"/>
        <dbReference type="EC" id="3.1.2.20"/>
    </reaction>
</comment>
<sequence>MEQPEVGAVRQFMQQIPFNRLLGMELTTISAERVDIRIPMKDELVGNFLHGILHGGVVTSVLDVAGGCIALMGAYQRMKEQPSKEIVATLSKVGTIDIRVDFLRPGRGQWFTASAIPLRTGNKVAVTRMELHNDQGHLLAVGTGTYLCG</sequence>
<evidence type="ECO:0000256" key="2">
    <source>
        <dbReference type="ARBA" id="ARBA00035880"/>
    </source>
</evidence>
<dbReference type="AlphaFoldDB" id="A0A8A4TQX7"/>
<dbReference type="GO" id="GO:0047617">
    <property type="term" value="F:fatty acyl-CoA hydrolase activity"/>
    <property type="evidence" value="ECO:0007669"/>
    <property type="project" value="UniProtKB-EC"/>
</dbReference>
<dbReference type="EC" id="3.1.2.20" evidence="5"/>
<dbReference type="NCBIfam" id="TIGR00369">
    <property type="entry name" value="unchar_dom_1"/>
    <property type="match status" value="1"/>
</dbReference>
<name>A0A8A4TQX7_SULCO</name>